<sequence length="362" mass="37637">MKKKWLSTLMVATATLVALAGCGSKNEGGKASETPSASPSSSASASPSASASGSNAEAGNYTIAISQIVEHPSLDATREGFLAALKDAGITEGDNLKVDLNVAQGDSTNNLSIAQKIASGKYNLALGIATPSALALAQNVKDIPVLFAAVTDPLATNIVTNLEKPGGNVSGASDTNPEAIVQLMDFIASNFPNVKSVGIVINEGEENAVIMAKKAEEALASHEIKLVRAAVSNTSEVKQAAESLVGRADALYITLDNTVVSAVDTIIQVANDNKLPFFSSDRDTVEKGAFATVGFKYFDHGYQVGQMAVEILKNGKLPADMAVTMPDKLDLILNLKAGEAQGVTVTDAMKDKVKDKENNIIQ</sequence>
<evidence type="ECO:0000256" key="1">
    <source>
        <dbReference type="SAM" id="MobiDB-lite"/>
    </source>
</evidence>
<dbReference type="PROSITE" id="PS51257">
    <property type="entry name" value="PROKAR_LIPOPROTEIN"/>
    <property type="match status" value="1"/>
</dbReference>
<dbReference type="CDD" id="cd06325">
    <property type="entry name" value="PBP1_ABC_unchar_transporter"/>
    <property type="match status" value="1"/>
</dbReference>
<gene>
    <name evidence="3" type="ORF">ACFO1S_20625</name>
</gene>
<feature type="region of interest" description="Disordered" evidence="1">
    <location>
        <begin position="26"/>
        <end position="51"/>
    </location>
</feature>
<feature type="compositionally biased region" description="Low complexity" evidence="1">
    <location>
        <begin position="31"/>
        <end position="51"/>
    </location>
</feature>
<dbReference type="RefSeq" id="WP_378127460.1">
    <property type="nucleotide sequence ID" value="NZ_JBHSED010000040.1"/>
</dbReference>
<feature type="chain" id="PRO_5045770374" evidence="2">
    <location>
        <begin position="21"/>
        <end position="362"/>
    </location>
</feature>
<dbReference type="InterPro" id="IPR028082">
    <property type="entry name" value="Peripla_BP_I"/>
</dbReference>
<evidence type="ECO:0000256" key="2">
    <source>
        <dbReference type="SAM" id="SignalP"/>
    </source>
</evidence>
<dbReference type="PANTHER" id="PTHR35271:SF1">
    <property type="entry name" value="ABC TRANSPORTER, SUBSTRATE-BINDING LIPOPROTEIN"/>
    <property type="match status" value="1"/>
</dbReference>
<feature type="signal peptide" evidence="2">
    <location>
        <begin position="1"/>
        <end position="20"/>
    </location>
</feature>
<protein>
    <submittedName>
        <fullName evidence="3">ABC transporter substrate-binding protein</fullName>
    </submittedName>
</protein>
<organism evidence="3 4">
    <name type="scientific">Cohnella boryungensis</name>
    <dbReference type="NCBI Taxonomy" id="768479"/>
    <lineage>
        <taxon>Bacteria</taxon>
        <taxon>Bacillati</taxon>
        <taxon>Bacillota</taxon>
        <taxon>Bacilli</taxon>
        <taxon>Bacillales</taxon>
        <taxon>Paenibacillaceae</taxon>
        <taxon>Cohnella</taxon>
    </lineage>
</organism>
<dbReference type="Pfam" id="PF04392">
    <property type="entry name" value="ABC_sub_bind"/>
    <property type="match status" value="1"/>
</dbReference>
<keyword evidence="4" id="KW-1185">Reference proteome</keyword>
<dbReference type="InterPro" id="IPR007487">
    <property type="entry name" value="ABC_transpt-TYRBP-like"/>
</dbReference>
<name>A0ABV8SE58_9BACL</name>
<evidence type="ECO:0000313" key="3">
    <source>
        <dbReference type="EMBL" id="MFC4305839.1"/>
    </source>
</evidence>
<keyword evidence="2" id="KW-0732">Signal</keyword>
<evidence type="ECO:0000313" key="4">
    <source>
        <dbReference type="Proteomes" id="UP001595755"/>
    </source>
</evidence>
<dbReference type="Gene3D" id="3.40.50.2300">
    <property type="match status" value="2"/>
</dbReference>
<comment type="caution">
    <text evidence="3">The sequence shown here is derived from an EMBL/GenBank/DDBJ whole genome shotgun (WGS) entry which is preliminary data.</text>
</comment>
<accession>A0ABV8SE58</accession>
<dbReference type="Proteomes" id="UP001595755">
    <property type="component" value="Unassembled WGS sequence"/>
</dbReference>
<reference evidence="4" key="1">
    <citation type="journal article" date="2019" name="Int. J. Syst. Evol. Microbiol.">
        <title>The Global Catalogue of Microorganisms (GCM) 10K type strain sequencing project: providing services to taxonomists for standard genome sequencing and annotation.</title>
        <authorList>
            <consortium name="The Broad Institute Genomics Platform"/>
            <consortium name="The Broad Institute Genome Sequencing Center for Infectious Disease"/>
            <person name="Wu L."/>
            <person name="Ma J."/>
        </authorList>
    </citation>
    <scope>NUCLEOTIDE SEQUENCE [LARGE SCALE GENOMIC DNA]</scope>
    <source>
        <strain evidence="4">CGMCC 4.1641</strain>
    </source>
</reference>
<dbReference type="EMBL" id="JBHSED010000040">
    <property type="protein sequence ID" value="MFC4305839.1"/>
    <property type="molecule type" value="Genomic_DNA"/>
</dbReference>
<dbReference type="SUPFAM" id="SSF53822">
    <property type="entry name" value="Periplasmic binding protein-like I"/>
    <property type="match status" value="1"/>
</dbReference>
<proteinExistence type="predicted"/>
<dbReference type="PANTHER" id="PTHR35271">
    <property type="entry name" value="ABC TRANSPORTER, SUBSTRATE-BINDING LIPOPROTEIN-RELATED"/>
    <property type="match status" value="1"/>
</dbReference>